<dbReference type="InterPro" id="IPR005989">
    <property type="entry name" value="Suc_symporter_pln"/>
</dbReference>
<reference evidence="12 13" key="1">
    <citation type="submission" date="2022-03" db="EMBL/GenBank/DDBJ databases">
        <authorList>
            <person name="Macdonald S."/>
            <person name="Ahmed S."/>
            <person name="Newling K."/>
        </authorList>
    </citation>
    <scope>NUCLEOTIDE SEQUENCE [LARGE SCALE GENOMIC DNA]</scope>
</reference>
<feature type="transmembrane region" description="Helical" evidence="11">
    <location>
        <begin position="179"/>
        <end position="199"/>
    </location>
</feature>
<keyword evidence="6 11" id="KW-0812">Transmembrane</keyword>
<evidence type="ECO:0000256" key="5">
    <source>
        <dbReference type="ARBA" id="ARBA00022597"/>
    </source>
</evidence>
<feature type="transmembrane region" description="Helical" evidence="11">
    <location>
        <begin position="359"/>
        <end position="385"/>
    </location>
</feature>
<dbReference type="AlphaFoldDB" id="A0ABC8LK79"/>
<dbReference type="FunFam" id="1.20.1250.20:FF:000174">
    <property type="entry name" value="Sucrose transport protein"/>
    <property type="match status" value="1"/>
</dbReference>
<keyword evidence="7" id="KW-0769">Symport</keyword>
<dbReference type="SUPFAM" id="SSF103473">
    <property type="entry name" value="MFS general substrate transporter"/>
    <property type="match status" value="1"/>
</dbReference>
<comment type="similarity">
    <text evidence="3">Belongs to the glycoside-pentoside-hexuronide (GPH) cation symporter transporter (TC 2.A.2.4) family.</text>
</comment>
<evidence type="ECO:0000256" key="9">
    <source>
        <dbReference type="ARBA" id="ARBA00023136"/>
    </source>
</evidence>
<feature type="transmembrane region" description="Helical" evidence="11">
    <location>
        <begin position="32"/>
        <end position="53"/>
    </location>
</feature>
<evidence type="ECO:0000256" key="1">
    <source>
        <dbReference type="ARBA" id="ARBA00004141"/>
    </source>
</evidence>
<proteinExistence type="inferred from homology"/>
<evidence type="ECO:0000256" key="10">
    <source>
        <dbReference type="SAM" id="MobiDB-lite"/>
    </source>
</evidence>
<feature type="transmembrane region" description="Helical" evidence="11">
    <location>
        <begin position="141"/>
        <end position="158"/>
    </location>
</feature>
<evidence type="ECO:0000256" key="11">
    <source>
        <dbReference type="SAM" id="Phobius"/>
    </source>
</evidence>
<keyword evidence="4" id="KW-0813">Transport</keyword>
<protein>
    <recommendedName>
        <fullName evidence="14">Sucrose transporter 4</fullName>
    </recommendedName>
</protein>
<keyword evidence="9 11" id="KW-0472">Membrane</keyword>
<comment type="subcellular location">
    <subcellularLocation>
        <location evidence="1">Membrane</location>
        <topology evidence="1">Multi-pass membrane protein</topology>
    </subcellularLocation>
</comment>
<accession>A0ABC8LK79</accession>
<dbReference type="PANTHER" id="PTHR19432:SF90">
    <property type="entry name" value="SUCROSE TRANSPORT PROTEIN SUC4"/>
    <property type="match status" value="1"/>
</dbReference>
<dbReference type="NCBIfam" id="TIGR01301">
    <property type="entry name" value="GPH_sucrose"/>
    <property type="match status" value="1"/>
</dbReference>
<dbReference type="InterPro" id="IPR036259">
    <property type="entry name" value="MFS_trans_sf"/>
</dbReference>
<name>A0ABC8LK79_ERUVS</name>
<dbReference type="GO" id="GO:0015293">
    <property type="term" value="F:symporter activity"/>
    <property type="evidence" value="ECO:0007669"/>
    <property type="project" value="UniProtKB-KW"/>
</dbReference>
<evidence type="ECO:0000256" key="6">
    <source>
        <dbReference type="ARBA" id="ARBA00022692"/>
    </source>
</evidence>
<evidence type="ECO:0000256" key="8">
    <source>
        <dbReference type="ARBA" id="ARBA00022989"/>
    </source>
</evidence>
<evidence type="ECO:0000256" key="2">
    <source>
        <dbReference type="ARBA" id="ARBA00004914"/>
    </source>
</evidence>
<evidence type="ECO:0000313" key="12">
    <source>
        <dbReference type="EMBL" id="CAH8384031.1"/>
    </source>
</evidence>
<sequence>MSTSEQDRRHRPSRNRHQPPVTPPRTKISKRVLLRVASVACGIQFGWALQLSLLTPYVQELGIPHAWASVIWLCGPLSGLFVQPLVGHSSDRCASKYGRRRPYIVAGAVAIAVAVMVIGHAADIGWACGDGEGKVIKPRAIVAFVFGFWILDVANNMTQGPCRALLADLTENDNRRTRVANGYFSLFMAIGNILGYATGSYNGWYKIFPFTKTVACNVECANLKSAFYIDVVFIAITTILSVTAAHEVPLASLNSQSHGQTSGTDEAFITEILGTFRYFPGSVWIILLVTALTWIGWFPFILFDTDWMGREIYGGEPNQGSLYSSGVSMGALGLMLNSVFLGITSVLMEKLCRKWGAGFVWGVSNIVMAVCFLAMMVTSFVAYHIGYIGHEQPPAGIVIAALLIFTILGIPLAITYSVPYALISIRIESLGLGQGLSLGVLNLAIVIPQVIVSVGSGPWDQLFGGGNSPALAVGAAAGFIGGIVAILAIPRTRIQKPIPLP</sequence>
<organism evidence="12 13">
    <name type="scientific">Eruca vesicaria subsp. sativa</name>
    <name type="common">Garden rocket</name>
    <name type="synonym">Eruca sativa</name>
    <dbReference type="NCBI Taxonomy" id="29727"/>
    <lineage>
        <taxon>Eukaryota</taxon>
        <taxon>Viridiplantae</taxon>
        <taxon>Streptophyta</taxon>
        <taxon>Embryophyta</taxon>
        <taxon>Tracheophyta</taxon>
        <taxon>Spermatophyta</taxon>
        <taxon>Magnoliopsida</taxon>
        <taxon>eudicotyledons</taxon>
        <taxon>Gunneridae</taxon>
        <taxon>Pentapetalae</taxon>
        <taxon>rosids</taxon>
        <taxon>malvids</taxon>
        <taxon>Brassicales</taxon>
        <taxon>Brassicaceae</taxon>
        <taxon>Brassiceae</taxon>
        <taxon>Eruca</taxon>
    </lineage>
</organism>
<feature type="transmembrane region" description="Helical" evidence="11">
    <location>
        <begin position="283"/>
        <end position="302"/>
    </location>
</feature>
<comment type="pathway">
    <text evidence="2">Glycan biosynthesis; sucrose metabolism.</text>
</comment>
<dbReference type="CDD" id="cd17313">
    <property type="entry name" value="MFS_SLC45_SUC"/>
    <property type="match status" value="1"/>
</dbReference>
<dbReference type="Proteomes" id="UP001642260">
    <property type="component" value="Unassembled WGS sequence"/>
</dbReference>
<dbReference type="Pfam" id="PF13347">
    <property type="entry name" value="MFS_2"/>
    <property type="match status" value="1"/>
</dbReference>
<dbReference type="GO" id="GO:0005886">
    <property type="term" value="C:plasma membrane"/>
    <property type="evidence" value="ECO:0007669"/>
    <property type="project" value="UniProtKB-ARBA"/>
</dbReference>
<evidence type="ECO:0008006" key="14">
    <source>
        <dbReference type="Google" id="ProtNLM"/>
    </source>
</evidence>
<feature type="region of interest" description="Disordered" evidence="10">
    <location>
        <begin position="1"/>
        <end position="25"/>
    </location>
</feature>
<feature type="transmembrane region" description="Helical" evidence="11">
    <location>
        <begin position="103"/>
        <end position="121"/>
    </location>
</feature>
<comment type="caution">
    <text evidence="12">The sequence shown here is derived from an EMBL/GenBank/DDBJ whole genome shotgun (WGS) entry which is preliminary data.</text>
</comment>
<evidence type="ECO:0000256" key="4">
    <source>
        <dbReference type="ARBA" id="ARBA00022448"/>
    </source>
</evidence>
<feature type="transmembrane region" description="Helical" evidence="11">
    <location>
        <begin position="227"/>
        <end position="245"/>
    </location>
</feature>
<evidence type="ECO:0000256" key="3">
    <source>
        <dbReference type="ARBA" id="ARBA00007134"/>
    </source>
</evidence>
<keyword evidence="8 11" id="KW-1133">Transmembrane helix</keyword>
<feature type="transmembrane region" description="Helical" evidence="11">
    <location>
        <begin position="322"/>
        <end position="347"/>
    </location>
</feature>
<feature type="transmembrane region" description="Helical" evidence="11">
    <location>
        <begin position="397"/>
        <end position="418"/>
    </location>
</feature>
<dbReference type="Gene3D" id="1.20.1250.20">
    <property type="entry name" value="MFS general substrate transporter like domains"/>
    <property type="match status" value="1"/>
</dbReference>
<keyword evidence="13" id="KW-1185">Reference proteome</keyword>
<feature type="transmembrane region" description="Helical" evidence="11">
    <location>
        <begin position="65"/>
        <end position="82"/>
    </location>
</feature>
<evidence type="ECO:0000256" key="7">
    <source>
        <dbReference type="ARBA" id="ARBA00022847"/>
    </source>
</evidence>
<keyword evidence="5" id="KW-0762">Sugar transport</keyword>
<dbReference type="PANTHER" id="PTHR19432">
    <property type="entry name" value="SUGAR TRANSPORTER"/>
    <property type="match status" value="1"/>
</dbReference>
<dbReference type="EMBL" id="CAKOAT010597376">
    <property type="protein sequence ID" value="CAH8384031.1"/>
    <property type="molecule type" value="Genomic_DNA"/>
</dbReference>
<feature type="transmembrane region" description="Helical" evidence="11">
    <location>
        <begin position="471"/>
        <end position="489"/>
    </location>
</feature>
<evidence type="ECO:0000313" key="13">
    <source>
        <dbReference type="Proteomes" id="UP001642260"/>
    </source>
</evidence>
<gene>
    <name evidence="12" type="ORF">ERUC_LOCUS36514</name>
</gene>
<feature type="transmembrane region" description="Helical" evidence="11">
    <location>
        <begin position="430"/>
        <end position="451"/>
    </location>
</feature>